<dbReference type="RefSeq" id="WP_142715966.1">
    <property type="nucleotide sequence ID" value="NZ_FXTH01000024.1"/>
</dbReference>
<keyword evidence="4 15" id="KW-0227">DNA damage</keyword>
<dbReference type="Pfam" id="PF00270">
    <property type="entry name" value="DEAD"/>
    <property type="match status" value="1"/>
</dbReference>
<dbReference type="GO" id="GO:0003677">
    <property type="term" value="F:DNA binding"/>
    <property type="evidence" value="ECO:0007669"/>
    <property type="project" value="UniProtKB-KW"/>
</dbReference>
<organism evidence="18 19">
    <name type="scientific">Fodinibius sediminis</name>
    <dbReference type="NCBI Taxonomy" id="1214077"/>
    <lineage>
        <taxon>Bacteria</taxon>
        <taxon>Pseudomonadati</taxon>
        <taxon>Balneolota</taxon>
        <taxon>Balneolia</taxon>
        <taxon>Balneolales</taxon>
        <taxon>Balneolaceae</taxon>
        <taxon>Fodinibius</taxon>
    </lineage>
</organism>
<evidence type="ECO:0000256" key="8">
    <source>
        <dbReference type="ARBA" id="ARBA00023125"/>
    </source>
</evidence>
<dbReference type="SUPFAM" id="SSF52540">
    <property type="entry name" value="P-loop containing nucleoside triphosphate hydrolases"/>
    <property type="match status" value="2"/>
</dbReference>
<dbReference type="CDD" id="cd04488">
    <property type="entry name" value="RecG_wedge_OBF"/>
    <property type="match status" value="1"/>
</dbReference>
<dbReference type="NCBIfam" id="NF008168">
    <property type="entry name" value="PRK10917.2-2"/>
    <property type="match status" value="1"/>
</dbReference>
<evidence type="ECO:0000256" key="11">
    <source>
        <dbReference type="ARBA" id="ARBA00023235"/>
    </source>
</evidence>
<dbReference type="Pfam" id="PF19833">
    <property type="entry name" value="RecG_dom3_C"/>
    <property type="match status" value="1"/>
</dbReference>
<keyword evidence="7 15" id="KW-0067">ATP-binding</keyword>
<keyword evidence="8" id="KW-0238">DNA-binding</keyword>
<feature type="domain" description="Helicase C-terminal" evidence="17">
    <location>
        <begin position="456"/>
        <end position="621"/>
    </location>
</feature>
<dbReference type="SMART" id="SM00487">
    <property type="entry name" value="DEXDc"/>
    <property type="match status" value="1"/>
</dbReference>
<feature type="domain" description="Helicase ATP-binding" evidence="16">
    <location>
        <begin position="276"/>
        <end position="437"/>
    </location>
</feature>
<dbReference type="GO" id="GO:0006281">
    <property type="term" value="P:DNA repair"/>
    <property type="evidence" value="ECO:0007669"/>
    <property type="project" value="UniProtKB-UniRule"/>
</dbReference>
<dbReference type="PROSITE" id="PS51192">
    <property type="entry name" value="HELICASE_ATP_BIND_1"/>
    <property type="match status" value="1"/>
</dbReference>
<evidence type="ECO:0000256" key="9">
    <source>
        <dbReference type="ARBA" id="ARBA00023172"/>
    </source>
</evidence>
<keyword evidence="6 15" id="KW-0347">Helicase</keyword>
<evidence type="ECO:0000259" key="17">
    <source>
        <dbReference type="PROSITE" id="PS51194"/>
    </source>
</evidence>
<evidence type="ECO:0000256" key="7">
    <source>
        <dbReference type="ARBA" id="ARBA00022840"/>
    </source>
</evidence>
<dbReference type="CDD" id="cd17992">
    <property type="entry name" value="DEXHc_RecG"/>
    <property type="match status" value="1"/>
</dbReference>
<dbReference type="SUPFAM" id="SSF50249">
    <property type="entry name" value="Nucleic acid-binding proteins"/>
    <property type="match status" value="1"/>
</dbReference>
<dbReference type="EMBL" id="FXTH01000024">
    <property type="protein sequence ID" value="SMO91631.1"/>
    <property type="molecule type" value="Genomic_DNA"/>
</dbReference>
<evidence type="ECO:0000256" key="10">
    <source>
        <dbReference type="ARBA" id="ARBA00023204"/>
    </source>
</evidence>
<dbReference type="PROSITE" id="PS51194">
    <property type="entry name" value="HELICASE_CTER"/>
    <property type="match status" value="1"/>
</dbReference>
<dbReference type="InterPro" id="IPR027417">
    <property type="entry name" value="P-loop_NTPase"/>
</dbReference>
<proteinExistence type="inferred from homology"/>
<accession>A0A521F7Q1</accession>
<keyword evidence="3 15" id="KW-0547">Nucleotide-binding</keyword>
<evidence type="ECO:0000313" key="19">
    <source>
        <dbReference type="Proteomes" id="UP000317593"/>
    </source>
</evidence>
<comment type="function">
    <text evidence="15">Plays a critical role in recombination and DNA repair. Helps process Holliday junction intermediates to mature products by catalyzing branch migration. Has replication fork regression activity, unwinds stalled or blocked replication forks to make a HJ that can be resolved. Has a DNA unwinding activity characteristic of a DNA helicase with 3'-5' polarity.</text>
</comment>
<dbReference type="Gene3D" id="3.40.50.300">
    <property type="entry name" value="P-loop containing nucleotide triphosphate hydrolases"/>
    <property type="match status" value="2"/>
</dbReference>
<keyword evidence="9 15" id="KW-0233">DNA recombination</keyword>
<evidence type="ECO:0000256" key="5">
    <source>
        <dbReference type="ARBA" id="ARBA00022801"/>
    </source>
</evidence>
<dbReference type="CDD" id="cd18811">
    <property type="entry name" value="SF2_C_RecG"/>
    <property type="match status" value="1"/>
</dbReference>
<dbReference type="Pfam" id="PF00271">
    <property type="entry name" value="Helicase_C"/>
    <property type="match status" value="1"/>
</dbReference>
<evidence type="ECO:0000256" key="6">
    <source>
        <dbReference type="ARBA" id="ARBA00022806"/>
    </source>
</evidence>
<dbReference type="GO" id="GO:0016887">
    <property type="term" value="F:ATP hydrolysis activity"/>
    <property type="evidence" value="ECO:0007669"/>
    <property type="project" value="RHEA"/>
</dbReference>
<evidence type="ECO:0000256" key="1">
    <source>
        <dbReference type="ARBA" id="ARBA00007504"/>
    </source>
</evidence>
<evidence type="ECO:0000313" key="18">
    <source>
        <dbReference type="EMBL" id="SMO91631.1"/>
    </source>
</evidence>
<dbReference type="GO" id="GO:0005524">
    <property type="term" value="F:ATP binding"/>
    <property type="evidence" value="ECO:0007669"/>
    <property type="project" value="UniProtKB-KW"/>
</dbReference>
<comment type="catalytic activity">
    <reaction evidence="12 15">
        <text>Couples ATP hydrolysis with the unwinding of duplex DNA by translocating in the 3'-5' direction.</text>
        <dbReference type="EC" id="5.6.2.4"/>
    </reaction>
</comment>
<dbReference type="NCBIfam" id="TIGR00643">
    <property type="entry name" value="recG"/>
    <property type="match status" value="1"/>
</dbReference>
<name>A0A521F7Q1_9BACT</name>
<dbReference type="AlphaFoldDB" id="A0A521F7Q1"/>
<dbReference type="NCBIfam" id="NF008165">
    <property type="entry name" value="PRK10917.1-3"/>
    <property type="match status" value="1"/>
</dbReference>
<dbReference type="InterPro" id="IPR011545">
    <property type="entry name" value="DEAD/DEAH_box_helicase_dom"/>
</dbReference>
<dbReference type="Proteomes" id="UP000317593">
    <property type="component" value="Unassembled WGS sequence"/>
</dbReference>
<protein>
    <recommendedName>
        <fullName evidence="2 15">ATP-dependent DNA helicase RecG</fullName>
        <ecNumber evidence="13 15">5.6.2.4</ecNumber>
    </recommendedName>
</protein>
<dbReference type="Gene3D" id="2.40.50.140">
    <property type="entry name" value="Nucleic acid-binding proteins"/>
    <property type="match status" value="1"/>
</dbReference>
<dbReference type="SMART" id="SM00490">
    <property type="entry name" value="HELICc"/>
    <property type="match status" value="1"/>
</dbReference>
<gene>
    <name evidence="18" type="ORF">SAMN06265218_12423</name>
</gene>
<dbReference type="EC" id="5.6.2.4" evidence="13 15"/>
<dbReference type="InterPro" id="IPR033454">
    <property type="entry name" value="RecG_wedge"/>
</dbReference>
<dbReference type="Pfam" id="PF17191">
    <property type="entry name" value="RecG_wedge"/>
    <property type="match status" value="1"/>
</dbReference>
<comment type="catalytic activity">
    <reaction evidence="14 15">
        <text>ATP + H2O = ADP + phosphate + H(+)</text>
        <dbReference type="Rhea" id="RHEA:13065"/>
        <dbReference type="ChEBI" id="CHEBI:15377"/>
        <dbReference type="ChEBI" id="CHEBI:15378"/>
        <dbReference type="ChEBI" id="CHEBI:30616"/>
        <dbReference type="ChEBI" id="CHEBI:43474"/>
        <dbReference type="ChEBI" id="CHEBI:456216"/>
        <dbReference type="EC" id="5.6.2.4"/>
    </reaction>
</comment>
<dbReference type="OrthoDB" id="9804325at2"/>
<dbReference type="InterPro" id="IPR045562">
    <property type="entry name" value="RecG_dom3_C"/>
</dbReference>
<evidence type="ECO:0000256" key="4">
    <source>
        <dbReference type="ARBA" id="ARBA00022763"/>
    </source>
</evidence>
<dbReference type="InterPro" id="IPR001650">
    <property type="entry name" value="Helicase_C-like"/>
</dbReference>
<evidence type="ECO:0000256" key="3">
    <source>
        <dbReference type="ARBA" id="ARBA00022741"/>
    </source>
</evidence>
<sequence>MKLVDLPNLSTKRIMALSESGINSILDLLNFFPRRYIDRTTVSPIRSLKGTGEQTTVVGRIQKIQQQGRGRKKRLEVIIRDNSATLKGVWFKGGYYIKRQFSKGQLVAFFGKAKKYGRYITMAHPEVDTLSDKSEVEDLQQIVPIYPGNKALSRTHTNSKLIHKWQKMILKHEKPPEFLPPPLLNEYNLPRRHRAYRMIHLPQSESEYKKAFARFKFEELFLFELSVAKTKQEVIERQAGHRFKNLGNHTRHFFNEELPFALTGGQKSALSDIKKDVRSGTQMNRLIQGDVGSGKTVVAIGAILMAIDNGYQAAFMAPTEILAEQHFRTLSKFLQPLGINIRLLVGNQTNSLRTDILTAIEGGNCNIVVGTHAVIQEEVRFHRLGLAVIDEQHRFGVKQRAEILTKGSHPHVLVMSATPIPRSLAMTLYSDLDISVIKGLPGGRKPVKTAVRPQKKHKEIYHFVEQELRDGGQAYVVYPLVEESEKMDLKDATAGYEKLKKQFPDFEVGLLHGQMKSEDKEAVMQQFVDNQLQVLVSTTVIEVGVDVPNASIMIVEHAERFGLSQLHQLRGRIGRGERQSYCILIHGPKVSREGRFRLRKMAQTDDGFEIAEADLKLRGPGDFLGTKQSGLPEFRVADIVEDQWILEQAKSAAWDIMKEDPQLDRPAHEELKKVFIPYYKERSKFYGMG</sequence>
<dbReference type="GO" id="GO:0006310">
    <property type="term" value="P:DNA recombination"/>
    <property type="evidence" value="ECO:0007669"/>
    <property type="project" value="UniProtKB-UniRule"/>
</dbReference>
<dbReference type="InterPro" id="IPR014001">
    <property type="entry name" value="Helicase_ATP-bd"/>
</dbReference>
<dbReference type="InterPro" id="IPR012340">
    <property type="entry name" value="NA-bd_OB-fold"/>
</dbReference>
<keyword evidence="19" id="KW-1185">Reference proteome</keyword>
<dbReference type="GO" id="GO:0043138">
    <property type="term" value="F:3'-5' DNA helicase activity"/>
    <property type="evidence" value="ECO:0007669"/>
    <property type="project" value="UniProtKB-EC"/>
</dbReference>
<reference evidence="18 19" key="1">
    <citation type="submission" date="2017-05" db="EMBL/GenBank/DDBJ databases">
        <authorList>
            <person name="Varghese N."/>
            <person name="Submissions S."/>
        </authorList>
    </citation>
    <scope>NUCLEOTIDE SEQUENCE [LARGE SCALE GENOMIC DNA]</scope>
    <source>
        <strain evidence="18 19">DSM 21194</strain>
    </source>
</reference>
<dbReference type="PANTHER" id="PTHR47964">
    <property type="entry name" value="ATP-DEPENDENT DNA HELICASE HOMOLOG RECG, CHLOROPLASTIC"/>
    <property type="match status" value="1"/>
</dbReference>
<dbReference type="InterPro" id="IPR004609">
    <property type="entry name" value="ATP-dep_DNA_helicase_RecG"/>
</dbReference>
<evidence type="ECO:0000256" key="12">
    <source>
        <dbReference type="ARBA" id="ARBA00034617"/>
    </source>
</evidence>
<comment type="similarity">
    <text evidence="1 15">Belongs to the helicase family. RecG subfamily.</text>
</comment>
<keyword evidence="10 15" id="KW-0234">DNA repair</keyword>
<dbReference type="InterPro" id="IPR047112">
    <property type="entry name" value="RecG/Mfd"/>
</dbReference>
<evidence type="ECO:0000256" key="15">
    <source>
        <dbReference type="RuleBase" id="RU363016"/>
    </source>
</evidence>
<keyword evidence="5 15" id="KW-0378">Hydrolase</keyword>
<evidence type="ECO:0000259" key="16">
    <source>
        <dbReference type="PROSITE" id="PS51192"/>
    </source>
</evidence>
<keyword evidence="11" id="KW-0413">Isomerase</keyword>
<evidence type="ECO:0000256" key="14">
    <source>
        <dbReference type="ARBA" id="ARBA00048988"/>
    </source>
</evidence>
<evidence type="ECO:0000256" key="13">
    <source>
        <dbReference type="ARBA" id="ARBA00034808"/>
    </source>
</evidence>
<evidence type="ECO:0000256" key="2">
    <source>
        <dbReference type="ARBA" id="ARBA00017846"/>
    </source>
</evidence>
<dbReference type="PANTHER" id="PTHR47964:SF1">
    <property type="entry name" value="ATP-DEPENDENT DNA HELICASE HOMOLOG RECG, CHLOROPLASTIC"/>
    <property type="match status" value="1"/>
</dbReference>